<proteinExistence type="predicted"/>
<dbReference type="EMBL" id="JAUTDP010000004">
    <property type="protein sequence ID" value="KAK3400004.1"/>
    <property type="molecule type" value="Genomic_DNA"/>
</dbReference>
<organism evidence="1 2">
    <name type="scientific">Sordaria brevicollis</name>
    <dbReference type="NCBI Taxonomy" id="83679"/>
    <lineage>
        <taxon>Eukaryota</taxon>
        <taxon>Fungi</taxon>
        <taxon>Dikarya</taxon>
        <taxon>Ascomycota</taxon>
        <taxon>Pezizomycotina</taxon>
        <taxon>Sordariomycetes</taxon>
        <taxon>Sordariomycetidae</taxon>
        <taxon>Sordariales</taxon>
        <taxon>Sordariaceae</taxon>
        <taxon>Sordaria</taxon>
    </lineage>
</organism>
<comment type="caution">
    <text evidence="1">The sequence shown here is derived from an EMBL/GenBank/DDBJ whole genome shotgun (WGS) entry which is preliminary data.</text>
</comment>
<name>A0AAE0PHL9_SORBR</name>
<dbReference type="Proteomes" id="UP001281003">
    <property type="component" value="Unassembled WGS sequence"/>
</dbReference>
<evidence type="ECO:0000313" key="1">
    <source>
        <dbReference type="EMBL" id="KAK3400004.1"/>
    </source>
</evidence>
<sequence>MRYVPRAVGIRCPACQQISHISVASSVFSNSCTFSSVTVISARISKPFPFSHYSAKITMVNIWGQLLEAGSVISLILFPRRMSLTVVIMKPLTDTFSR</sequence>
<reference evidence="1" key="1">
    <citation type="journal article" date="2023" name="Mol. Phylogenet. Evol.">
        <title>Genome-scale phylogeny and comparative genomics of the fungal order Sordariales.</title>
        <authorList>
            <person name="Hensen N."/>
            <person name="Bonometti L."/>
            <person name="Westerberg I."/>
            <person name="Brannstrom I.O."/>
            <person name="Guillou S."/>
            <person name="Cros-Aarteil S."/>
            <person name="Calhoun S."/>
            <person name="Haridas S."/>
            <person name="Kuo A."/>
            <person name="Mondo S."/>
            <person name="Pangilinan J."/>
            <person name="Riley R."/>
            <person name="LaButti K."/>
            <person name="Andreopoulos B."/>
            <person name="Lipzen A."/>
            <person name="Chen C."/>
            <person name="Yan M."/>
            <person name="Daum C."/>
            <person name="Ng V."/>
            <person name="Clum A."/>
            <person name="Steindorff A."/>
            <person name="Ohm R.A."/>
            <person name="Martin F."/>
            <person name="Silar P."/>
            <person name="Natvig D.O."/>
            <person name="Lalanne C."/>
            <person name="Gautier V."/>
            <person name="Ament-Velasquez S.L."/>
            <person name="Kruys A."/>
            <person name="Hutchinson M.I."/>
            <person name="Powell A.J."/>
            <person name="Barry K."/>
            <person name="Miller A.N."/>
            <person name="Grigoriev I.V."/>
            <person name="Debuchy R."/>
            <person name="Gladieux P."/>
            <person name="Hiltunen Thoren M."/>
            <person name="Johannesson H."/>
        </authorList>
    </citation>
    <scope>NUCLEOTIDE SEQUENCE</scope>
    <source>
        <strain evidence="1">FGSC 1904</strain>
    </source>
</reference>
<accession>A0AAE0PHL9</accession>
<dbReference type="AlphaFoldDB" id="A0AAE0PHL9"/>
<keyword evidence="2" id="KW-1185">Reference proteome</keyword>
<protein>
    <submittedName>
        <fullName evidence="1">Uncharacterized protein</fullName>
    </submittedName>
</protein>
<gene>
    <name evidence="1" type="ORF">B0T20DRAFT_407570</name>
</gene>
<evidence type="ECO:0000313" key="2">
    <source>
        <dbReference type="Proteomes" id="UP001281003"/>
    </source>
</evidence>
<reference evidence="1" key="2">
    <citation type="submission" date="2023-07" db="EMBL/GenBank/DDBJ databases">
        <authorList>
            <consortium name="Lawrence Berkeley National Laboratory"/>
            <person name="Haridas S."/>
            <person name="Hensen N."/>
            <person name="Bonometti L."/>
            <person name="Westerberg I."/>
            <person name="Brannstrom I.O."/>
            <person name="Guillou S."/>
            <person name="Cros-Aarteil S."/>
            <person name="Calhoun S."/>
            <person name="Kuo A."/>
            <person name="Mondo S."/>
            <person name="Pangilinan J."/>
            <person name="Riley R."/>
            <person name="LaButti K."/>
            <person name="Andreopoulos B."/>
            <person name="Lipzen A."/>
            <person name="Chen C."/>
            <person name="Yanf M."/>
            <person name="Daum C."/>
            <person name="Ng V."/>
            <person name="Clum A."/>
            <person name="Steindorff A."/>
            <person name="Ohm R."/>
            <person name="Martin F."/>
            <person name="Silar P."/>
            <person name="Natvig D."/>
            <person name="Lalanne C."/>
            <person name="Gautier V."/>
            <person name="Ament-velasquez S.L."/>
            <person name="Kruys A."/>
            <person name="Hutchinson M.I."/>
            <person name="Powell A.J."/>
            <person name="Barry K."/>
            <person name="Miller A.N."/>
            <person name="Grigoriev I.V."/>
            <person name="Debuchy R."/>
            <person name="Gladieux P."/>
            <person name="Thoren M.H."/>
            <person name="Johannesson H."/>
        </authorList>
    </citation>
    <scope>NUCLEOTIDE SEQUENCE</scope>
    <source>
        <strain evidence="1">FGSC 1904</strain>
    </source>
</reference>